<dbReference type="InterPro" id="IPR019277">
    <property type="entry name" value="DUF2304"/>
</dbReference>
<accession>A0A1G5WS56</accession>
<evidence type="ECO:0000313" key="3">
    <source>
        <dbReference type="Proteomes" id="UP000323439"/>
    </source>
</evidence>
<feature type="transmembrane region" description="Helical" evidence="1">
    <location>
        <begin position="6"/>
        <end position="23"/>
    </location>
</feature>
<proteinExistence type="predicted"/>
<name>A0A1G5WS56_9EURY</name>
<gene>
    <name evidence="2" type="ORF">SAMN02910315_01637</name>
</gene>
<keyword evidence="1" id="KW-0812">Transmembrane</keyword>
<evidence type="ECO:0008006" key="4">
    <source>
        <dbReference type="Google" id="ProtNLM"/>
    </source>
</evidence>
<evidence type="ECO:0000313" key="2">
    <source>
        <dbReference type="EMBL" id="SDA61028.1"/>
    </source>
</evidence>
<reference evidence="2 3" key="1">
    <citation type="submission" date="2016-10" db="EMBL/GenBank/DDBJ databases">
        <authorList>
            <person name="Varghese N."/>
            <person name="Submissions S."/>
        </authorList>
    </citation>
    <scope>NUCLEOTIDE SEQUENCE [LARGE SCALE GENOMIC DNA]</scope>
    <source>
        <strain evidence="2 3">DSM 16643</strain>
    </source>
</reference>
<organism evidence="2 3">
    <name type="scientific">Methanobrevibacter millerae</name>
    <dbReference type="NCBI Taxonomy" id="230361"/>
    <lineage>
        <taxon>Archaea</taxon>
        <taxon>Methanobacteriati</taxon>
        <taxon>Methanobacteriota</taxon>
        <taxon>Methanomada group</taxon>
        <taxon>Methanobacteria</taxon>
        <taxon>Methanobacteriales</taxon>
        <taxon>Methanobacteriaceae</taxon>
        <taxon>Methanobrevibacter</taxon>
    </lineage>
</organism>
<dbReference type="RefSeq" id="WP_149732168.1">
    <property type="nucleotide sequence ID" value="NZ_FMXB01000012.1"/>
</dbReference>
<evidence type="ECO:0000256" key="1">
    <source>
        <dbReference type="SAM" id="Phobius"/>
    </source>
</evidence>
<keyword evidence="3" id="KW-1185">Reference proteome</keyword>
<feature type="transmembrane region" description="Helical" evidence="1">
    <location>
        <begin position="30"/>
        <end position="49"/>
    </location>
</feature>
<protein>
    <recommendedName>
        <fullName evidence="4">DUF2304 domain-containing protein</fullName>
    </recommendedName>
</protein>
<dbReference type="OrthoDB" id="78194at2157"/>
<keyword evidence="1" id="KW-1133">Transmembrane helix</keyword>
<dbReference type="EMBL" id="FMXB01000012">
    <property type="protein sequence ID" value="SDA61028.1"/>
    <property type="molecule type" value="Genomic_DNA"/>
</dbReference>
<feature type="transmembrane region" description="Helical" evidence="1">
    <location>
        <begin position="55"/>
        <end position="80"/>
    </location>
</feature>
<keyword evidence="1" id="KW-0472">Membrane</keyword>
<dbReference type="Pfam" id="PF10066">
    <property type="entry name" value="DUF2304"/>
    <property type="match status" value="1"/>
</dbReference>
<dbReference type="Proteomes" id="UP000323439">
    <property type="component" value="Unassembled WGS sequence"/>
</dbReference>
<dbReference type="AlphaFoldDB" id="A0A1G5WS56"/>
<sequence length="116" mass="13213">MFIYSIIFPILAIIVIGILFLRLRRGKTSLSSFVVWTVVLIFVILFSVFPDASLVFARAFGITRGLDFLIIAALVLIFYLGAKLYYKLDHLQDDVNKIVKEVALNNEITLDDEENK</sequence>